<evidence type="ECO:0000256" key="4">
    <source>
        <dbReference type="ARBA" id="ARBA00023002"/>
    </source>
</evidence>
<dbReference type="AlphaFoldDB" id="A0A368BUS1"/>
<keyword evidence="2" id="KW-0285">Flavoprotein</keyword>
<comment type="caution">
    <text evidence="7">The sequence shown here is derived from an EMBL/GenBank/DDBJ whole genome shotgun (WGS) entry which is preliminary data.</text>
</comment>
<gene>
    <name evidence="7" type="ORF">DBW96_02570</name>
</gene>
<dbReference type="InterPro" id="IPR036188">
    <property type="entry name" value="FAD/NAD-bd_sf"/>
</dbReference>
<dbReference type="Pfam" id="PF01494">
    <property type="entry name" value="FAD_binding_3"/>
    <property type="match status" value="1"/>
</dbReference>
<evidence type="ECO:0000256" key="3">
    <source>
        <dbReference type="ARBA" id="ARBA00022827"/>
    </source>
</evidence>
<evidence type="ECO:0000256" key="5">
    <source>
        <dbReference type="ARBA" id="ARBA00023033"/>
    </source>
</evidence>
<evidence type="ECO:0000256" key="1">
    <source>
        <dbReference type="ARBA" id="ARBA00001974"/>
    </source>
</evidence>
<dbReference type="Gene3D" id="3.50.50.60">
    <property type="entry name" value="FAD/NAD(P)-binding domain"/>
    <property type="match status" value="1"/>
</dbReference>
<dbReference type="PANTHER" id="PTHR13789:SF318">
    <property type="entry name" value="GERANYLGERANYL DIPHOSPHATE REDUCTASE"/>
    <property type="match status" value="1"/>
</dbReference>
<dbReference type="EMBL" id="QOPE01000016">
    <property type="protein sequence ID" value="RCL41079.1"/>
    <property type="molecule type" value="Genomic_DNA"/>
</dbReference>
<keyword evidence="3" id="KW-0274">FAD</keyword>
<dbReference type="InterPro" id="IPR050493">
    <property type="entry name" value="FAD-dep_Monooxygenase_BioMet"/>
</dbReference>
<protein>
    <submittedName>
        <fullName evidence="7">FAD-dependent oxidoreductase</fullName>
    </submittedName>
</protein>
<comment type="cofactor">
    <cofactor evidence="1">
        <name>FAD</name>
        <dbReference type="ChEBI" id="CHEBI:57692"/>
    </cofactor>
</comment>
<name>A0A368BUS1_9GAMM</name>
<dbReference type="Proteomes" id="UP000253307">
    <property type="component" value="Unassembled WGS sequence"/>
</dbReference>
<evidence type="ECO:0000256" key="2">
    <source>
        <dbReference type="ARBA" id="ARBA00022630"/>
    </source>
</evidence>
<organism evidence="7 8">
    <name type="scientific">SAR86 cluster bacterium</name>
    <dbReference type="NCBI Taxonomy" id="2030880"/>
    <lineage>
        <taxon>Bacteria</taxon>
        <taxon>Pseudomonadati</taxon>
        <taxon>Pseudomonadota</taxon>
        <taxon>Gammaproteobacteria</taxon>
        <taxon>SAR86 cluster</taxon>
    </lineage>
</organism>
<feature type="domain" description="FAD-binding" evidence="6">
    <location>
        <begin position="2"/>
        <end position="312"/>
    </location>
</feature>
<reference evidence="7 8" key="1">
    <citation type="journal article" date="2018" name="Microbiome">
        <title>Fine metagenomic profile of the Mediterranean stratified and mixed water columns revealed by assembly and recruitment.</title>
        <authorList>
            <person name="Haro-Moreno J.M."/>
            <person name="Lopez-Perez M."/>
            <person name="De La Torre J.R."/>
            <person name="Picazo A."/>
            <person name="Camacho A."/>
            <person name="Rodriguez-Valera F."/>
        </authorList>
    </citation>
    <scope>NUCLEOTIDE SEQUENCE [LARGE SCALE GENOMIC DNA]</scope>
    <source>
        <strain evidence="7">MED-G82</strain>
    </source>
</reference>
<dbReference type="SUPFAM" id="SSF51905">
    <property type="entry name" value="FAD/NAD(P)-binding domain"/>
    <property type="match status" value="1"/>
</dbReference>
<dbReference type="GO" id="GO:0004497">
    <property type="term" value="F:monooxygenase activity"/>
    <property type="evidence" value="ECO:0007669"/>
    <property type="project" value="UniProtKB-KW"/>
</dbReference>
<dbReference type="PRINTS" id="PR00420">
    <property type="entry name" value="RNGMNOXGNASE"/>
</dbReference>
<evidence type="ECO:0000259" key="6">
    <source>
        <dbReference type="Pfam" id="PF01494"/>
    </source>
</evidence>
<dbReference type="GO" id="GO:0071949">
    <property type="term" value="F:FAD binding"/>
    <property type="evidence" value="ECO:0007669"/>
    <property type="project" value="InterPro"/>
</dbReference>
<dbReference type="PANTHER" id="PTHR13789">
    <property type="entry name" value="MONOOXYGENASE"/>
    <property type="match status" value="1"/>
</dbReference>
<dbReference type="InterPro" id="IPR002938">
    <property type="entry name" value="FAD-bd"/>
</dbReference>
<evidence type="ECO:0000313" key="7">
    <source>
        <dbReference type="EMBL" id="RCL41079.1"/>
    </source>
</evidence>
<evidence type="ECO:0000313" key="8">
    <source>
        <dbReference type="Proteomes" id="UP000253307"/>
    </source>
</evidence>
<sequence>MKIIVLGGGIAGLATSAFLAKQGKHVVVIEKGNSFEDHGAGIQITPNAEKVIKQLGIYDQFKEISDQPSSINIREIDTTRRLHSVPLDQYCMNEFTGDYHHIHRQDLIKLLSVRSKELGVEIIENEKITKIEELDKEVIVSSECGNSYQADFLIAADGLNSIARKYLFPTYAPKFRNFSAWRSLIKIDKDIDKIFLEPNLFISKNLHFVTYPIRKMSYLNCVLISKDIDKKKESWKENASLSEVTALIEEANQTVKNIFLQSTNIKKWGLYDHFLPKWHSNRISLIGDAAHPMLPFMAQGGCSSLEDSFALSYLMKNSKNISDTFFRFQKIRNKRVRKIQQISSRNRFVFHQPLLIRSLIFKILELFPFILLSRLKMIYNYDVASRIKN</sequence>
<keyword evidence="5" id="KW-0503">Monooxygenase</keyword>
<dbReference type="SUPFAM" id="SSF54373">
    <property type="entry name" value="FAD-linked reductases, C-terminal domain"/>
    <property type="match status" value="1"/>
</dbReference>
<accession>A0A368BUS1</accession>
<keyword evidence="4" id="KW-0560">Oxidoreductase</keyword>
<proteinExistence type="predicted"/>